<proteinExistence type="predicted"/>
<feature type="transmembrane region" description="Helical" evidence="6">
    <location>
        <begin position="94"/>
        <end position="113"/>
    </location>
</feature>
<dbReference type="Pfam" id="PF02453">
    <property type="entry name" value="Reticulon"/>
    <property type="match status" value="1"/>
</dbReference>
<feature type="transmembrane region" description="Helical" evidence="6">
    <location>
        <begin position="208"/>
        <end position="228"/>
    </location>
</feature>
<sequence length="338" mass="36807">MADSARNPTSFADANGSTATDSFKDNVSSAYSSVTNGPVAQNAKDQHAKTTAELSNLAAARKTPPNPAATGQPLTHYHSFFSELLSWNNPRASAIAYASIVAAIFAVRYLDVLRWGFKLTWMVLGITIAAEVLGKTLLNNGLATQLRPRKYYTVPRDTLDALIGDVHELINFFVIESQRILFAENVSASAAAFLGAFISYFLVKIVPYWGLALIGATTVFFVPLVYASNQEFIDNHLKQAGDIVNSQAAQIREVAQKHTSQATQITKQYMGDYTAKAQQMVRGRSTSPEIAAKPAAKQYSTTDFPAAPKKDFKTEQAETFKSESEPLIEPLSEPLIAS</sequence>
<feature type="transmembrane region" description="Helical" evidence="6">
    <location>
        <begin position="180"/>
        <end position="202"/>
    </location>
</feature>
<gene>
    <name evidence="9" type="ORF">QBC33DRAFT_511160</name>
</gene>
<name>A0AAJ0FQV6_9PEZI</name>
<keyword evidence="4 6" id="KW-1133">Transmembrane helix</keyword>
<protein>
    <recommendedName>
        <fullName evidence="6">Reticulon-like protein</fullName>
    </recommendedName>
</protein>
<comment type="caution">
    <text evidence="9">The sequence shown here is derived from an EMBL/GenBank/DDBJ whole genome shotgun (WGS) entry which is preliminary data.</text>
</comment>
<dbReference type="GeneID" id="85309004"/>
<evidence type="ECO:0000256" key="5">
    <source>
        <dbReference type="ARBA" id="ARBA00023136"/>
    </source>
</evidence>
<dbReference type="PROSITE" id="PS50845">
    <property type="entry name" value="RETICULON"/>
    <property type="match status" value="1"/>
</dbReference>
<dbReference type="InterPro" id="IPR003388">
    <property type="entry name" value="Reticulon"/>
</dbReference>
<dbReference type="GO" id="GO:0005789">
    <property type="term" value="C:endoplasmic reticulum membrane"/>
    <property type="evidence" value="ECO:0007669"/>
    <property type="project" value="UniProtKB-SubCell"/>
</dbReference>
<organism evidence="9 10">
    <name type="scientific">Phialemonium atrogriseum</name>
    <dbReference type="NCBI Taxonomy" id="1093897"/>
    <lineage>
        <taxon>Eukaryota</taxon>
        <taxon>Fungi</taxon>
        <taxon>Dikarya</taxon>
        <taxon>Ascomycota</taxon>
        <taxon>Pezizomycotina</taxon>
        <taxon>Sordariomycetes</taxon>
        <taxon>Sordariomycetidae</taxon>
        <taxon>Cephalothecales</taxon>
        <taxon>Cephalothecaceae</taxon>
        <taxon>Phialemonium</taxon>
    </lineage>
</organism>
<keyword evidence="2 6" id="KW-0812">Transmembrane</keyword>
<evidence type="ECO:0000256" key="7">
    <source>
        <dbReference type="SAM" id="MobiDB-lite"/>
    </source>
</evidence>
<dbReference type="AlphaFoldDB" id="A0AAJ0FQV6"/>
<feature type="region of interest" description="Disordered" evidence="7">
    <location>
        <begin position="284"/>
        <end position="338"/>
    </location>
</feature>
<evidence type="ECO:0000313" key="9">
    <source>
        <dbReference type="EMBL" id="KAK1771658.1"/>
    </source>
</evidence>
<feature type="transmembrane region" description="Helical" evidence="6">
    <location>
        <begin position="119"/>
        <end position="138"/>
    </location>
</feature>
<evidence type="ECO:0000256" key="6">
    <source>
        <dbReference type="RuleBase" id="RU363132"/>
    </source>
</evidence>
<comment type="subcellular location">
    <subcellularLocation>
        <location evidence="1 6">Endoplasmic reticulum membrane</location>
        <topology evidence="1 6">Multi-pass membrane protein</topology>
    </subcellularLocation>
</comment>
<evidence type="ECO:0000256" key="4">
    <source>
        <dbReference type="ARBA" id="ARBA00022989"/>
    </source>
</evidence>
<evidence type="ECO:0000259" key="8">
    <source>
        <dbReference type="PROSITE" id="PS50845"/>
    </source>
</evidence>
<keyword evidence="10" id="KW-1185">Reference proteome</keyword>
<evidence type="ECO:0000313" key="10">
    <source>
        <dbReference type="Proteomes" id="UP001244011"/>
    </source>
</evidence>
<feature type="domain" description="Reticulon" evidence="8">
    <location>
        <begin position="81"/>
        <end position="278"/>
    </location>
</feature>
<feature type="compositionally biased region" description="Polar residues" evidence="7">
    <location>
        <begin position="1"/>
        <end position="39"/>
    </location>
</feature>
<keyword evidence="5 6" id="KW-0472">Membrane</keyword>
<evidence type="ECO:0000256" key="2">
    <source>
        <dbReference type="ARBA" id="ARBA00022692"/>
    </source>
</evidence>
<reference evidence="9" key="1">
    <citation type="submission" date="2023-06" db="EMBL/GenBank/DDBJ databases">
        <title>Genome-scale phylogeny and comparative genomics of the fungal order Sordariales.</title>
        <authorList>
            <consortium name="Lawrence Berkeley National Laboratory"/>
            <person name="Hensen N."/>
            <person name="Bonometti L."/>
            <person name="Westerberg I."/>
            <person name="Brannstrom I.O."/>
            <person name="Guillou S."/>
            <person name="Cros-Aarteil S."/>
            <person name="Calhoun S."/>
            <person name="Haridas S."/>
            <person name="Kuo A."/>
            <person name="Mondo S."/>
            <person name="Pangilinan J."/>
            <person name="Riley R."/>
            <person name="Labutti K."/>
            <person name="Andreopoulos B."/>
            <person name="Lipzen A."/>
            <person name="Chen C."/>
            <person name="Yanf M."/>
            <person name="Daum C."/>
            <person name="Ng V."/>
            <person name="Clum A."/>
            <person name="Steindorff A."/>
            <person name="Ohm R."/>
            <person name="Martin F."/>
            <person name="Silar P."/>
            <person name="Natvig D."/>
            <person name="Lalanne C."/>
            <person name="Gautier V."/>
            <person name="Ament-Velasquez S.L."/>
            <person name="Kruys A."/>
            <person name="Hutchinson M.I."/>
            <person name="Powell A.J."/>
            <person name="Barry K."/>
            <person name="Miller A.N."/>
            <person name="Grigoriev I.V."/>
            <person name="Debuchy R."/>
            <person name="Gladieux P."/>
            <person name="Thoren M.H."/>
            <person name="Johannesson H."/>
        </authorList>
    </citation>
    <scope>NUCLEOTIDE SEQUENCE</scope>
    <source>
        <strain evidence="9">8032-3</strain>
    </source>
</reference>
<evidence type="ECO:0000256" key="3">
    <source>
        <dbReference type="ARBA" id="ARBA00022824"/>
    </source>
</evidence>
<feature type="region of interest" description="Disordered" evidence="7">
    <location>
        <begin position="1"/>
        <end position="48"/>
    </location>
</feature>
<dbReference type="RefSeq" id="XP_060287871.1">
    <property type="nucleotide sequence ID" value="XM_060425817.1"/>
</dbReference>
<feature type="compositionally biased region" description="Low complexity" evidence="7">
    <location>
        <begin position="325"/>
        <end position="338"/>
    </location>
</feature>
<feature type="compositionally biased region" description="Basic and acidic residues" evidence="7">
    <location>
        <begin position="308"/>
        <end position="324"/>
    </location>
</feature>
<keyword evidence="3 6" id="KW-0256">Endoplasmic reticulum</keyword>
<evidence type="ECO:0000256" key="1">
    <source>
        <dbReference type="ARBA" id="ARBA00004477"/>
    </source>
</evidence>
<dbReference type="EMBL" id="MU838998">
    <property type="protein sequence ID" value="KAK1771658.1"/>
    <property type="molecule type" value="Genomic_DNA"/>
</dbReference>
<dbReference type="Proteomes" id="UP001244011">
    <property type="component" value="Unassembled WGS sequence"/>
</dbReference>
<accession>A0AAJ0FQV6</accession>